<dbReference type="Gene3D" id="3.10.350.10">
    <property type="entry name" value="LysM domain"/>
    <property type="match status" value="1"/>
</dbReference>
<dbReference type="AlphaFoldDB" id="A0A852TWG2"/>
<feature type="transmembrane region" description="Helical" evidence="1">
    <location>
        <begin position="41"/>
        <end position="67"/>
    </location>
</feature>
<reference evidence="3 4" key="1">
    <citation type="submission" date="2020-07" db="EMBL/GenBank/DDBJ databases">
        <title>Sequencing the genomes of 1000 actinobacteria strains.</title>
        <authorList>
            <person name="Klenk H.-P."/>
        </authorList>
    </citation>
    <scope>NUCLEOTIDE SEQUENCE [LARGE SCALE GENOMIC DNA]</scope>
    <source>
        <strain evidence="3 4">CXB654</strain>
    </source>
</reference>
<evidence type="ECO:0000259" key="2">
    <source>
        <dbReference type="PROSITE" id="PS51782"/>
    </source>
</evidence>
<dbReference type="SUPFAM" id="SSF54106">
    <property type="entry name" value="LysM domain"/>
    <property type="match status" value="1"/>
</dbReference>
<sequence>MSAESGGGVAVMAPGALTELPDLHSFEPIRHGARLTRRGRVVLISTLAAVTTAGFAVLILVAVALGASPAGASADSLMLPPPETIVVRDGDTLWGIAEQVRPDDDPRRTVHEIVEINDLTSTTLEPGQKLELPS</sequence>
<keyword evidence="1" id="KW-0812">Transmembrane</keyword>
<dbReference type="Proteomes" id="UP000589036">
    <property type="component" value="Unassembled WGS sequence"/>
</dbReference>
<comment type="caution">
    <text evidence="3">The sequence shown here is derived from an EMBL/GenBank/DDBJ whole genome shotgun (WGS) entry which is preliminary data.</text>
</comment>
<dbReference type="RefSeq" id="WP_218882367.1">
    <property type="nucleotide sequence ID" value="NZ_BAAAYY010000022.1"/>
</dbReference>
<organism evidence="3 4">
    <name type="scientific">Spinactinospora alkalitolerans</name>
    <dbReference type="NCBI Taxonomy" id="687207"/>
    <lineage>
        <taxon>Bacteria</taxon>
        <taxon>Bacillati</taxon>
        <taxon>Actinomycetota</taxon>
        <taxon>Actinomycetes</taxon>
        <taxon>Streptosporangiales</taxon>
        <taxon>Nocardiopsidaceae</taxon>
        <taxon>Spinactinospora</taxon>
    </lineage>
</organism>
<dbReference type="EMBL" id="JACCCC010000001">
    <property type="protein sequence ID" value="NYE46414.1"/>
    <property type="molecule type" value="Genomic_DNA"/>
</dbReference>
<protein>
    <submittedName>
        <fullName evidence="3">Nucleoid-associated protein YgaU</fullName>
    </submittedName>
</protein>
<dbReference type="Pfam" id="PF01476">
    <property type="entry name" value="LysM"/>
    <property type="match status" value="1"/>
</dbReference>
<dbReference type="SMART" id="SM00257">
    <property type="entry name" value="LysM"/>
    <property type="match status" value="1"/>
</dbReference>
<feature type="domain" description="LysM" evidence="2">
    <location>
        <begin position="83"/>
        <end position="132"/>
    </location>
</feature>
<dbReference type="InterPro" id="IPR036779">
    <property type="entry name" value="LysM_dom_sf"/>
</dbReference>
<accession>A0A852TWG2</accession>
<dbReference type="PROSITE" id="PS51782">
    <property type="entry name" value="LYSM"/>
    <property type="match status" value="1"/>
</dbReference>
<keyword evidence="1" id="KW-1133">Transmembrane helix</keyword>
<keyword evidence="1" id="KW-0472">Membrane</keyword>
<evidence type="ECO:0000313" key="3">
    <source>
        <dbReference type="EMBL" id="NYE46414.1"/>
    </source>
</evidence>
<dbReference type="CDD" id="cd00118">
    <property type="entry name" value="LysM"/>
    <property type="match status" value="1"/>
</dbReference>
<evidence type="ECO:0000256" key="1">
    <source>
        <dbReference type="SAM" id="Phobius"/>
    </source>
</evidence>
<evidence type="ECO:0000313" key="4">
    <source>
        <dbReference type="Proteomes" id="UP000589036"/>
    </source>
</evidence>
<gene>
    <name evidence="3" type="ORF">HDA32_001534</name>
</gene>
<proteinExistence type="predicted"/>
<dbReference type="InterPro" id="IPR018392">
    <property type="entry name" value="LysM"/>
</dbReference>
<name>A0A852TWG2_9ACTN</name>
<keyword evidence="4" id="KW-1185">Reference proteome</keyword>